<feature type="transmembrane region" description="Helical" evidence="7">
    <location>
        <begin position="73"/>
        <end position="101"/>
    </location>
</feature>
<dbReference type="AlphaFoldDB" id="A0A0F9AH29"/>
<proteinExistence type="inferred from homology"/>
<evidence type="ECO:0000256" key="4">
    <source>
        <dbReference type="ARBA" id="ARBA00022692"/>
    </source>
</evidence>
<comment type="similarity">
    <text evidence="2">Belongs to the FHIPEP (flagella/HR/invasion proteins export pore) family.</text>
</comment>
<keyword evidence="3" id="KW-1003">Cell membrane</keyword>
<dbReference type="GO" id="GO:0044780">
    <property type="term" value="P:bacterial-type flagellum assembly"/>
    <property type="evidence" value="ECO:0007669"/>
    <property type="project" value="TreeGrafter"/>
</dbReference>
<sequence length="383" mass="40925">NVIGGILIGVVQRGMGVGDAFNVFTSLTIGDGLVSQIPALVVSLAAGLIVTKGGTRGAANEAVFDQLSNFPKALYMAAILLFGIGLLPGFPLLVFALLAAAMVGLGVVIQRGAAEAAEAKAQADVEAQKKQDMPEVDSNPMHLDELRLVLGEGLVALANRPDAVLPSKIKSLRKHFAEEFGFPMPSVRIKDDVSLPINSYSFQIHGVDVAKGDIRANQMMVINPEGAPLQLPGEATREPTFGLDALWVDTKVADQAEAQGYTVVDPESVITTHLTEVVKENMSELLTYGSAKEAIEGLDRNYQKLVNDLPVPSPAILVQQVLQELLLERVSIRHFLLIVEEVHTTVVAAHRDPSIRSHINAVGHAAPQRLEGPQHFTVGAECL</sequence>
<dbReference type="Pfam" id="PF00771">
    <property type="entry name" value="FHIPEP"/>
    <property type="match status" value="1"/>
</dbReference>
<dbReference type="GO" id="GO:0005886">
    <property type="term" value="C:plasma membrane"/>
    <property type="evidence" value="ECO:0007669"/>
    <property type="project" value="UniProtKB-SubCell"/>
</dbReference>
<accession>A0A0F9AH29</accession>
<dbReference type="Gene3D" id="3.40.30.60">
    <property type="entry name" value="FHIPEP family, domain 1"/>
    <property type="match status" value="1"/>
</dbReference>
<dbReference type="InterPro" id="IPR001712">
    <property type="entry name" value="T3SS_FHIPEP"/>
</dbReference>
<comment type="subcellular location">
    <subcellularLocation>
        <location evidence="1">Cell membrane</location>
        <topology evidence="1">Multi-pass membrane protein</topology>
    </subcellularLocation>
</comment>
<evidence type="ECO:0000313" key="8">
    <source>
        <dbReference type="EMBL" id="KKK71456.1"/>
    </source>
</evidence>
<dbReference type="Gene3D" id="1.10.8.540">
    <property type="entry name" value="FHIPEP family, domain 3"/>
    <property type="match status" value="1"/>
</dbReference>
<keyword evidence="4 7" id="KW-0812">Transmembrane</keyword>
<dbReference type="InterPro" id="IPR042194">
    <property type="entry name" value="FHIPEP_1"/>
</dbReference>
<dbReference type="PANTHER" id="PTHR30161">
    <property type="entry name" value="FLAGELLAR EXPORT PROTEIN, MEMBRANE FLHA SUBUNIT-RELATED"/>
    <property type="match status" value="1"/>
</dbReference>
<gene>
    <name evidence="8" type="ORF">LCGC14_2913730</name>
</gene>
<keyword evidence="5 7" id="KW-1133">Transmembrane helix</keyword>
<evidence type="ECO:0000256" key="2">
    <source>
        <dbReference type="ARBA" id="ARBA00008835"/>
    </source>
</evidence>
<keyword evidence="6 7" id="KW-0472">Membrane</keyword>
<comment type="caution">
    <text evidence="8">The sequence shown here is derived from an EMBL/GenBank/DDBJ whole genome shotgun (WGS) entry which is preliminary data.</text>
</comment>
<dbReference type="PANTHER" id="PTHR30161:SF1">
    <property type="entry name" value="FLAGELLAR BIOSYNTHESIS PROTEIN FLHA-RELATED"/>
    <property type="match status" value="1"/>
</dbReference>
<name>A0A0F9AH29_9ZZZZ</name>
<dbReference type="InterPro" id="IPR042193">
    <property type="entry name" value="FHIPEP_3"/>
</dbReference>
<reference evidence="8" key="1">
    <citation type="journal article" date="2015" name="Nature">
        <title>Complex archaea that bridge the gap between prokaryotes and eukaryotes.</title>
        <authorList>
            <person name="Spang A."/>
            <person name="Saw J.H."/>
            <person name="Jorgensen S.L."/>
            <person name="Zaremba-Niedzwiedzka K."/>
            <person name="Martijn J."/>
            <person name="Lind A.E."/>
            <person name="van Eijk R."/>
            <person name="Schleper C."/>
            <person name="Guy L."/>
            <person name="Ettema T.J."/>
        </authorList>
    </citation>
    <scope>NUCLEOTIDE SEQUENCE</scope>
</reference>
<feature type="non-terminal residue" evidence="8">
    <location>
        <position position="383"/>
    </location>
</feature>
<evidence type="ECO:0000256" key="6">
    <source>
        <dbReference type="ARBA" id="ARBA00023136"/>
    </source>
</evidence>
<organism evidence="8">
    <name type="scientific">marine sediment metagenome</name>
    <dbReference type="NCBI Taxonomy" id="412755"/>
    <lineage>
        <taxon>unclassified sequences</taxon>
        <taxon>metagenomes</taxon>
        <taxon>ecological metagenomes</taxon>
    </lineage>
</organism>
<protein>
    <recommendedName>
        <fullName evidence="9">EscV/YscV/HrcV family type III secretion system export apparatus protein</fullName>
    </recommendedName>
</protein>
<evidence type="ECO:0000256" key="7">
    <source>
        <dbReference type="SAM" id="Phobius"/>
    </source>
</evidence>
<dbReference type="EMBL" id="LAZR01057726">
    <property type="protein sequence ID" value="KKK71456.1"/>
    <property type="molecule type" value="Genomic_DNA"/>
</dbReference>
<evidence type="ECO:0008006" key="9">
    <source>
        <dbReference type="Google" id="ProtNLM"/>
    </source>
</evidence>
<evidence type="ECO:0000256" key="5">
    <source>
        <dbReference type="ARBA" id="ARBA00022989"/>
    </source>
</evidence>
<evidence type="ECO:0000256" key="3">
    <source>
        <dbReference type="ARBA" id="ARBA00022475"/>
    </source>
</evidence>
<evidence type="ECO:0000256" key="1">
    <source>
        <dbReference type="ARBA" id="ARBA00004651"/>
    </source>
</evidence>
<dbReference type="GO" id="GO:0009306">
    <property type="term" value="P:protein secretion"/>
    <property type="evidence" value="ECO:0007669"/>
    <property type="project" value="InterPro"/>
</dbReference>
<feature type="non-terminal residue" evidence="8">
    <location>
        <position position="1"/>
    </location>
</feature>